<dbReference type="AlphaFoldDB" id="A0A3S0QB10"/>
<name>A0A3S0QB10_9HYPH</name>
<dbReference type="OrthoDB" id="8305267at2"/>
<protein>
    <submittedName>
        <fullName evidence="1">Uncharacterized protein</fullName>
    </submittedName>
</protein>
<gene>
    <name evidence="1" type="ORF">EFR84_24100</name>
</gene>
<organism evidence="1 2">
    <name type="scientific">Rhizobium chutanense</name>
    <dbReference type="NCBI Taxonomy" id="2035448"/>
    <lineage>
        <taxon>Bacteria</taxon>
        <taxon>Pseudomonadati</taxon>
        <taxon>Pseudomonadota</taxon>
        <taxon>Alphaproteobacteria</taxon>
        <taxon>Hyphomicrobiales</taxon>
        <taxon>Rhizobiaceae</taxon>
        <taxon>Rhizobium/Agrobacterium group</taxon>
        <taxon>Rhizobium</taxon>
    </lineage>
</organism>
<sequence>MPVTGIQPRRVCAVIDPYPAEASFAPKDLGALDSCDEHRNEGRGRAGSATVLHASTIGARCG</sequence>
<dbReference type="EMBL" id="RJTJ01000025">
    <property type="protein sequence ID" value="RUM00725.1"/>
    <property type="molecule type" value="Genomic_DNA"/>
</dbReference>
<evidence type="ECO:0000313" key="2">
    <source>
        <dbReference type="Proteomes" id="UP000278081"/>
    </source>
</evidence>
<reference evidence="1 2" key="1">
    <citation type="submission" date="2018-11" db="EMBL/GenBank/DDBJ databases">
        <title>Rhizobium chutanense sp. nov., isolated from root nodules of Phaseolus vulgaris in China.</title>
        <authorList>
            <person name="Huo Y."/>
        </authorList>
    </citation>
    <scope>NUCLEOTIDE SEQUENCE [LARGE SCALE GENOMIC DNA]</scope>
    <source>
        <strain evidence="1 2">C16</strain>
    </source>
</reference>
<dbReference type="Proteomes" id="UP000278081">
    <property type="component" value="Unassembled WGS sequence"/>
</dbReference>
<evidence type="ECO:0000313" key="1">
    <source>
        <dbReference type="EMBL" id="RUM00725.1"/>
    </source>
</evidence>
<proteinExistence type="predicted"/>
<comment type="caution">
    <text evidence="1">The sequence shown here is derived from an EMBL/GenBank/DDBJ whole genome shotgun (WGS) entry which is preliminary data.</text>
</comment>
<accession>A0A3S0QB10</accession>